<feature type="repeat" description="ANK" evidence="1">
    <location>
        <begin position="250"/>
        <end position="282"/>
    </location>
</feature>
<dbReference type="OrthoDB" id="539213at2759"/>
<sequence>MDPAFGRLADAQFLKLLQCVRNEDFVQIRKFRRYGVPNLVNLTEPSLGLGVLHVTAKNYAGIMTTSMLRMGAHPDTQDKIGRTPAMTAAELGHDLVLEILANAKADMSIVDKYGKGILFYTLFPGKRHMTCFNIAVEHGADVCNTSSDGTPVFLAACEQARDCADMCLRLLEKGADPNSWNPKTGRTALMEASREGAVDLVRAILQKGGDVNMADNQRWNAVHFAARGGYLEVLKVLSAYGADMTASNLQGNTALHCAAAGGFSDCCKFLGQRGCNPVLKNSKNRTALGVAKCLGFIEALKELRKIKSLAKEYAAPGAKNPNPPWTVRLYDWTQEHHSSLKSHFEPLKKDDGTITKVEFVNILTKMMAPINYEEMRVILLCHARWRETNINPDVFMTGGRGAVIKNHHNSDHFSHFLGSINSFEQKRTRSAIFLRAALNVNTRKSTLVLQFESILFIRQKITRVKKMRKT</sequence>
<dbReference type="Proteomes" id="UP000694569">
    <property type="component" value="Unplaced"/>
</dbReference>
<accession>A0A8C5PQ08</accession>
<dbReference type="Pfam" id="PF00023">
    <property type="entry name" value="Ank"/>
    <property type="match status" value="1"/>
</dbReference>
<keyword evidence="1" id="KW-0040">ANK repeat</keyword>
<reference evidence="2" key="1">
    <citation type="submission" date="2025-08" db="UniProtKB">
        <authorList>
            <consortium name="Ensembl"/>
        </authorList>
    </citation>
    <scope>IDENTIFICATION</scope>
</reference>
<feature type="repeat" description="ANK" evidence="1">
    <location>
        <begin position="80"/>
        <end position="112"/>
    </location>
</feature>
<dbReference type="PANTHER" id="PTHR24127:SF1">
    <property type="entry name" value="ANKYRIN REPEAT AND EF-HAND DOMAIN-CONTAINING PROTEIN 1"/>
    <property type="match status" value="1"/>
</dbReference>
<evidence type="ECO:0000256" key="1">
    <source>
        <dbReference type="PROSITE-ProRule" id="PRU00023"/>
    </source>
</evidence>
<dbReference type="InterPro" id="IPR052801">
    <property type="entry name" value="Ankyrin-EF-hand"/>
</dbReference>
<dbReference type="Pfam" id="PF12796">
    <property type="entry name" value="Ank_2"/>
    <property type="match status" value="1"/>
</dbReference>
<dbReference type="InterPro" id="IPR036770">
    <property type="entry name" value="Ankyrin_rpt-contain_sf"/>
</dbReference>
<dbReference type="SMART" id="SM00248">
    <property type="entry name" value="ANK"/>
    <property type="match status" value="5"/>
</dbReference>
<feature type="repeat" description="ANK" evidence="1">
    <location>
        <begin position="217"/>
        <end position="249"/>
    </location>
</feature>
<dbReference type="InterPro" id="IPR002110">
    <property type="entry name" value="Ankyrin_rpt"/>
</dbReference>
<keyword evidence="3" id="KW-1185">Reference proteome</keyword>
<reference evidence="2" key="2">
    <citation type="submission" date="2025-09" db="UniProtKB">
        <authorList>
            <consortium name="Ensembl"/>
        </authorList>
    </citation>
    <scope>IDENTIFICATION</scope>
</reference>
<dbReference type="Gene3D" id="1.25.40.20">
    <property type="entry name" value="Ankyrin repeat-containing domain"/>
    <property type="match status" value="2"/>
</dbReference>
<dbReference type="Ensembl" id="ENSLLET00000026959.1">
    <property type="protein sequence ID" value="ENSLLEP00000025963.1"/>
    <property type="gene ID" value="ENSLLEG00000016461.1"/>
</dbReference>
<dbReference type="SUPFAM" id="SSF48403">
    <property type="entry name" value="Ankyrin repeat"/>
    <property type="match status" value="1"/>
</dbReference>
<evidence type="ECO:0000313" key="2">
    <source>
        <dbReference type="Ensembl" id="ENSLLEP00000025963.1"/>
    </source>
</evidence>
<dbReference type="PROSITE" id="PS50088">
    <property type="entry name" value="ANK_REPEAT"/>
    <property type="match status" value="4"/>
</dbReference>
<name>A0A8C5PQ08_9ANUR</name>
<feature type="repeat" description="ANK" evidence="1">
    <location>
        <begin position="184"/>
        <end position="216"/>
    </location>
</feature>
<protein>
    <submittedName>
        <fullName evidence="2">Uncharacterized protein</fullName>
    </submittedName>
</protein>
<proteinExistence type="predicted"/>
<dbReference type="AlphaFoldDB" id="A0A8C5PQ08"/>
<dbReference type="PROSITE" id="PS50297">
    <property type="entry name" value="ANK_REP_REGION"/>
    <property type="match status" value="2"/>
</dbReference>
<dbReference type="PANTHER" id="PTHR24127">
    <property type="entry name" value="ANKYRIN REPEAT AND EF-HAND DOMAIN-CONTAINING PROTEIN 1"/>
    <property type="match status" value="1"/>
</dbReference>
<evidence type="ECO:0000313" key="3">
    <source>
        <dbReference type="Proteomes" id="UP000694569"/>
    </source>
</evidence>
<dbReference type="GeneTree" id="ENSGT00940000156852"/>
<organism evidence="2 3">
    <name type="scientific">Leptobrachium leishanense</name>
    <name type="common">Leishan spiny toad</name>
    <dbReference type="NCBI Taxonomy" id="445787"/>
    <lineage>
        <taxon>Eukaryota</taxon>
        <taxon>Metazoa</taxon>
        <taxon>Chordata</taxon>
        <taxon>Craniata</taxon>
        <taxon>Vertebrata</taxon>
        <taxon>Euteleostomi</taxon>
        <taxon>Amphibia</taxon>
        <taxon>Batrachia</taxon>
        <taxon>Anura</taxon>
        <taxon>Pelobatoidea</taxon>
        <taxon>Megophryidae</taxon>
        <taxon>Leptobrachium</taxon>
    </lineage>
</organism>